<dbReference type="Gene3D" id="3.40.50.920">
    <property type="match status" value="1"/>
</dbReference>
<feature type="binding site" evidence="10">
    <location>
        <position position="158"/>
    </location>
    <ligand>
        <name>Mg(2+)</name>
        <dbReference type="ChEBI" id="CHEBI:18420"/>
    </ligand>
</feature>
<accession>A0ABW2EY92</accession>
<dbReference type="InterPro" id="IPR005477">
    <property type="entry name" value="Dxylulose-5-P_synthase"/>
</dbReference>
<dbReference type="NCBIfam" id="NF003933">
    <property type="entry name" value="PRK05444.2-2"/>
    <property type="match status" value="1"/>
</dbReference>
<feature type="binding site" evidence="10">
    <location>
        <position position="187"/>
    </location>
    <ligand>
        <name>thiamine diphosphate</name>
        <dbReference type="ChEBI" id="CHEBI:58937"/>
    </ligand>
</feature>
<keyword evidence="4 10" id="KW-0808">Transferase</keyword>
<evidence type="ECO:0000256" key="5">
    <source>
        <dbReference type="ARBA" id="ARBA00022723"/>
    </source>
</evidence>
<evidence type="ECO:0000259" key="12">
    <source>
        <dbReference type="SMART" id="SM00861"/>
    </source>
</evidence>
<name>A0ABW2EY92_9GAMM</name>
<evidence type="ECO:0000256" key="7">
    <source>
        <dbReference type="ARBA" id="ARBA00022977"/>
    </source>
</evidence>
<keyword evidence="6 10" id="KW-0460">Magnesium</keyword>
<dbReference type="Gene3D" id="3.40.50.970">
    <property type="match status" value="2"/>
</dbReference>
<comment type="function">
    <text evidence="10">Catalyzes the acyloin condensation reaction between C atoms 2 and 3 of pyruvate and glyceraldehyde 3-phosphate to yield 1-deoxy-D-xylulose-5-phosphate (DXP).</text>
</comment>
<dbReference type="InterPro" id="IPR005475">
    <property type="entry name" value="Transketolase-like_Pyr-bd"/>
</dbReference>
<reference evidence="14" key="1">
    <citation type="journal article" date="2019" name="Int. J. Syst. Evol. Microbiol.">
        <title>The Global Catalogue of Microorganisms (GCM) 10K type strain sequencing project: providing services to taxonomists for standard genome sequencing and annotation.</title>
        <authorList>
            <consortium name="The Broad Institute Genomics Platform"/>
            <consortium name="The Broad Institute Genome Sequencing Center for Infectious Disease"/>
            <person name="Wu L."/>
            <person name="Ma J."/>
        </authorList>
    </citation>
    <scope>NUCLEOTIDE SEQUENCE [LARGE SCALE GENOMIC DNA]</scope>
    <source>
        <strain evidence="14">CGMCC 1.13666</strain>
    </source>
</reference>
<comment type="cofactor">
    <cofactor evidence="10">
        <name>Mg(2+)</name>
        <dbReference type="ChEBI" id="CHEBI:18420"/>
    </cofactor>
    <text evidence="10">Binds 1 Mg(2+) ion per subunit.</text>
</comment>
<dbReference type="GO" id="GO:0008661">
    <property type="term" value="F:1-deoxy-D-xylulose-5-phosphate synthase activity"/>
    <property type="evidence" value="ECO:0007669"/>
    <property type="project" value="UniProtKB-EC"/>
</dbReference>
<evidence type="ECO:0000256" key="2">
    <source>
        <dbReference type="ARBA" id="ARBA00011081"/>
    </source>
</evidence>
<dbReference type="SUPFAM" id="SSF52922">
    <property type="entry name" value="TK C-terminal domain-like"/>
    <property type="match status" value="1"/>
</dbReference>
<feature type="domain" description="Transketolase-like pyrimidine-binding" evidence="12">
    <location>
        <begin position="340"/>
        <end position="504"/>
    </location>
</feature>
<evidence type="ECO:0000256" key="9">
    <source>
        <dbReference type="ARBA" id="ARBA00023229"/>
    </source>
</evidence>
<dbReference type="InterPro" id="IPR033248">
    <property type="entry name" value="Transketolase_C"/>
</dbReference>
<keyword evidence="8 10" id="KW-0786">Thiamine pyrophosphate</keyword>
<feature type="binding site" evidence="10">
    <location>
        <position position="391"/>
    </location>
    <ligand>
        <name>thiamine diphosphate</name>
        <dbReference type="ChEBI" id="CHEBI:58937"/>
    </ligand>
</feature>
<dbReference type="Pfam" id="PF02780">
    <property type="entry name" value="Transketolase_C"/>
    <property type="match status" value="1"/>
</dbReference>
<proteinExistence type="inferred from homology"/>
<evidence type="ECO:0000256" key="6">
    <source>
        <dbReference type="ARBA" id="ARBA00022842"/>
    </source>
</evidence>
<evidence type="ECO:0000313" key="13">
    <source>
        <dbReference type="EMBL" id="MFC7089613.1"/>
    </source>
</evidence>
<keyword evidence="9 10" id="KW-0414">Isoprene biosynthesis</keyword>
<dbReference type="PANTHER" id="PTHR43322">
    <property type="entry name" value="1-D-DEOXYXYLULOSE 5-PHOSPHATE SYNTHASE-RELATED"/>
    <property type="match status" value="1"/>
</dbReference>
<comment type="cofactor">
    <cofactor evidence="10">
        <name>thiamine diphosphate</name>
        <dbReference type="ChEBI" id="CHEBI:58937"/>
    </cofactor>
    <text evidence="10">Binds 1 thiamine pyrophosphate per subunit.</text>
</comment>
<dbReference type="InterPro" id="IPR009014">
    <property type="entry name" value="Transketo_C/PFOR_II"/>
</dbReference>
<dbReference type="Pfam" id="PF02779">
    <property type="entry name" value="Transket_pyr"/>
    <property type="match status" value="1"/>
</dbReference>
<dbReference type="InterPro" id="IPR029061">
    <property type="entry name" value="THDP-binding"/>
</dbReference>
<feature type="binding site" evidence="10">
    <location>
        <position position="86"/>
    </location>
    <ligand>
        <name>thiamine diphosphate</name>
        <dbReference type="ChEBI" id="CHEBI:58937"/>
    </ligand>
</feature>
<dbReference type="EC" id="2.2.1.7" evidence="10"/>
<keyword evidence="14" id="KW-1185">Reference proteome</keyword>
<dbReference type="PANTHER" id="PTHR43322:SF5">
    <property type="entry name" value="1-DEOXY-D-XYLULOSE-5-PHOSPHATE SYNTHASE, CHLOROPLASTIC"/>
    <property type="match status" value="1"/>
</dbReference>
<gene>
    <name evidence="10 13" type="primary">dxs</name>
    <name evidence="13" type="ORF">ACFQH5_08630</name>
</gene>
<organism evidence="13 14">
    <name type="scientific">Halomonas salifodinae</name>
    <dbReference type="NCBI Taxonomy" id="438745"/>
    <lineage>
        <taxon>Bacteria</taxon>
        <taxon>Pseudomonadati</taxon>
        <taxon>Pseudomonadota</taxon>
        <taxon>Gammaproteobacteria</taxon>
        <taxon>Oceanospirillales</taxon>
        <taxon>Halomonadaceae</taxon>
        <taxon>Halomonas</taxon>
    </lineage>
</organism>
<sequence>MKLFDEIPAERPATPLLDALDTPAALRALPSAQLQQLADELRAYLLYSVGCSGGHFGAGLGVVELTVALHQALETPHDRLVWDVGHQAYPHKILTGRREAMPRIRQYGGLAAFPSRAESEYDTFGVGHSSTSISAALGMALAARAKGEQRRTCAVIGDGALTAGMAFEALAHAGHVDANLLVVLNDNEMSISENVGGIASYLARILASKPYTAMRENSKKVLSHLPGALELARRTEEHMKGMISPATLFEEMGFNYIGPIDGHDLPLLVQTLRNMRDLDGPQFLHVKTRKGRGFRPAEADPIGYHAITKLEKSDASAAPPLKPTAPARKAPSDAMRPKPRKFCNVFGDWICDMAAADSRLIGITPAMREGSDLIRFSREYPQRYFDVAIAEQHAVTLAAGMACEGVKPVVAIYSTFLQRGYDQLIHDVAVQHLDVTFAIDRAGLVGEDGPTHHGSMDLSFLRCVPGMVVLAPADEAECRAMLSAAYHHPGPAAVRYPRGTGPGVAIPAHLEPLAIGRAETRRESGAAPGARVALLAFGSLNPAAAEVAERLDAGHLNMRSVKPLDRDAVLAAAAGHDLLVTLEENVVAGGAGSAVAELLVAEGIQAPLLQLGLPDAFVEHGKPAELLADCGLDAAGIEAAIRARLG</sequence>
<comment type="caution">
    <text evidence="13">The sequence shown here is derived from an EMBL/GenBank/DDBJ whole genome shotgun (WGS) entry which is preliminary data.</text>
</comment>
<evidence type="ECO:0000256" key="8">
    <source>
        <dbReference type="ARBA" id="ARBA00023052"/>
    </source>
</evidence>
<keyword evidence="7 10" id="KW-0784">Thiamine biosynthesis</keyword>
<feature type="binding site" evidence="10">
    <location>
        <begin position="159"/>
        <end position="160"/>
    </location>
    <ligand>
        <name>thiamine diphosphate</name>
        <dbReference type="ChEBI" id="CHEBI:58937"/>
    </ligand>
</feature>
<dbReference type="HAMAP" id="MF_00315">
    <property type="entry name" value="DXP_synth"/>
    <property type="match status" value="1"/>
</dbReference>
<comment type="subunit">
    <text evidence="3 10">Homodimer.</text>
</comment>
<feature type="binding site" evidence="10">
    <location>
        <position position="187"/>
    </location>
    <ligand>
        <name>Mg(2+)</name>
        <dbReference type="ChEBI" id="CHEBI:18420"/>
    </ligand>
</feature>
<feature type="binding site" evidence="10">
    <location>
        <begin position="127"/>
        <end position="129"/>
    </location>
    <ligand>
        <name>thiamine diphosphate</name>
        <dbReference type="ChEBI" id="CHEBI:58937"/>
    </ligand>
</feature>
<dbReference type="Proteomes" id="UP001596411">
    <property type="component" value="Unassembled WGS sequence"/>
</dbReference>
<evidence type="ECO:0000256" key="3">
    <source>
        <dbReference type="ARBA" id="ARBA00011738"/>
    </source>
</evidence>
<protein>
    <recommendedName>
        <fullName evidence="10">1-deoxy-D-xylulose-5-phosphate synthase</fullName>
        <ecNumber evidence="10">2.2.1.7</ecNumber>
    </recommendedName>
    <alternativeName>
        <fullName evidence="10">1-deoxyxylulose-5-phosphate synthase</fullName>
        <shortName evidence="10">DXP synthase</shortName>
        <shortName evidence="10">DXPS</shortName>
    </alternativeName>
</protein>
<dbReference type="RefSeq" id="WP_346060983.1">
    <property type="nucleotide sequence ID" value="NZ_BAAADR010000002.1"/>
</dbReference>
<feature type="region of interest" description="Disordered" evidence="11">
    <location>
        <begin position="313"/>
        <end position="336"/>
    </location>
</feature>
<dbReference type="NCBIfam" id="TIGR00204">
    <property type="entry name" value="dxs"/>
    <property type="match status" value="1"/>
</dbReference>
<evidence type="ECO:0000256" key="11">
    <source>
        <dbReference type="SAM" id="MobiDB-lite"/>
    </source>
</evidence>
<dbReference type="SMART" id="SM00861">
    <property type="entry name" value="Transket_pyr"/>
    <property type="match status" value="1"/>
</dbReference>
<dbReference type="CDD" id="cd07033">
    <property type="entry name" value="TPP_PYR_DXS_TK_like"/>
    <property type="match status" value="1"/>
</dbReference>
<comment type="pathway">
    <text evidence="1 10">Metabolic intermediate biosynthesis; 1-deoxy-D-xylulose 5-phosphate biosynthesis; 1-deoxy-D-xylulose 5-phosphate from D-glyceraldehyde 3-phosphate and pyruvate: step 1/1.</text>
</comment>
<evidence type="ECO:0000313" key="14">
    <source>
        <dbReference type="Proteomes" id="UP001596411"/>
    </source>
</evidence>
<evidence type="ECO:0000256" key="10">
    <source>
        <dbReference type="HAMAP-Rule" id="MF_00315"/>
    </source>
</evidence>
<dbReference type="Pfam" id="PF13292">
    <property type="entry name" value="DXP_synthase_N"/>
    <property type="match status" value="1"/>
</dbReference>
<dbReference type="CDD" id="cd02007">
    <property type="entry name" value="TPP_DXS"/>
    <property type="match status" value="1"/>
</dbReference>
<keyword evidence="5 10" id="KW-0479">Metal-binding</keyword>
<dbReference type="SUPFAM" id="SSF52518">
    <property type="entry name" value="Thiamin diphosphate-binding fold (THDP-binding)"/>
    <property type="match status" value="2"/>
</dbReference>
<dbReference type="EMBL" id="JBHSZP010000014">
    <property type="protein sequence ID" value="MFC7089613.1"/>
    <property type="molecule type" value="Genomic_DNA"/>
</dbReference>
<evidence type="ECO:0000256" key="4">
    <source>
        <dbReference type="ARBA" id="ARBA00022679"/>
    </source>
</evidence>
<comment type="similarity">
    <text evidence="2 10">Belongs to the transketolase family. DXPS subfamily.</text>
</comment>
<evidence type="ECO:0000256" key="1">
    <source>
        <dbReference type="ARBA" id="ARBA00004980"/>
    </source>
</evidence>
<comment type="catalytic activity">
    <reaction evidence="10">
        <text>D-glyceraldehyde 3-phosphate + pyruvate + H(+) = 1-deoxy-D-xylulose 5-phosphate + CO2</text>
        <dbReference type="Rhea" id="RHEA:12605"/>
        <dbReference type="ChEBI" id="CHEBI:15361"/>
        <dbReference type="ChEBI" id="CHEBI:15378"/>
        <dbReference type="ChEBI" id="CHEBI:16526"/>
        <dbReference type="ChEBI" id="CHEBI:57792"/>
        <dbReference type="ChEBI" id="CHEBI:59776"/>
        <dbReference type="EC" id="2.2.1.7"/>
    </reaction>
</comment>
<feature type="binding site" evidence="10">
    <location>
        <position position="294"/>
    </location>
    <ligand>
        <name>thiamine diphosphate</name>
        <dbReference type="ChEBI" id="CHEBI:58937"/>
    </ligand>
</feature>